<dbReference type="EMBL" id="NKQK01000010">
    <property type="protein sequence ID" value="PSS19432.1"/>
    <property type="molecule type" value="Genomic_DNA"/>
</dbReference>
<dbReference type="InParanoid" id="A0A2R6R2F6"/>
<reference evidence="12" key="2">
    <citation type="journal article" date="2018" name="BMC Genomics">
        <title>A manually annotated Actinidia chinensis var. chinensis (kiwifruit) genome highlights the challenges associated with draft genomes and gene prediction in plants.</title>
        <authorList>
            <person name="Pilkington S.M."/>
            <person name="Crowhurst R."/>
            <person name="Hilario E."/>
            <person name="Nardozza S."/>
            <person name="Fraser L."/>
            <person name="Peng Y."/>
            <person name="Gunaseelan K."/>
            <person name="Simpson R."/>
            <person name="Tahir J."/>
            <person name="Deroles S.C."/>
            <person name="Templeton K."/>
            <person name="Luo Z."/>
            <person name="Davy M."/>
            <person name="Cheng C."/>
            <person name="McNeilage M."/>
            <person name="Scaglione D."/>
            <person name="Liu Y."/>
            <person name="Zhang Q."/>
            <person name="Datson P."/>
            <person name="De Silva N."/>
            <person name="Gardiner S.E."/>
            <person name="Bassett H."/>
            <person name="Chagne D."/>
            <person name="McCallum J."/>
            <person name="Dzierzon H."/>
            <person name="Deng C."/>
            <person name="Wang Y.Y."/>
            <person name="Barron L."/>
            <person name="Manako K."/>
            <person name="Bowen J."/>
            <person name="Foster T.M."/>
            <person name="Erridge Z.A."/>
            <person name="Tiffin H."/>
            <person name="Waite C.N."/>
            <person name="Davies K.M."/>
            <person name="Grierson E.P."/>
            <person name="Laing W.A."/>
            <person name="Kirk R."/>
            <person name="Chen X."/>
            <person name="Wood M."/>
            <person name="Montefiori M."/>
            <person name="Brummell D.A."/>
            <person name="Schwinn K.E."/>
            <person name="Catanach A."/>
            <person name="Fullerton C."/>
            <person name="Li D."/>
            <person name="Meiyalaghan S."/>
            <person name="Nieuwenhuizen N."/>
            <person name="Read N."/>
            <person name="Prakash R."/>
            <person name="Hunter D."/>
            <person name="Zhang H."/>
            <person name="McKenzie M."/>
            <person name="Knabel M."/>
            <person name="Harris A."/>
            <person name="Allan A.C."/>
            <person name="Gleave A."/>
            <person name="Chen A."/>
            <person name="Janssen B.J."/>
            <person name="Plunkett B."/>
            <person name="Ampomah-Dwamena C."/>
            <person name="Voogd C."/>
            <person name="Leif D."/>
            <person name="Lafferty D."/>
            <person name="Souleyre E.J.F."/>
            <person name="Varkonyi-Gasic E."/>
            <person name="Gambi F."/>
            <person name="Hanley J."/>
            <person name="Yao J.L."/>
            <person name="Cheung J."/>
            <person name="David K.M."/>
            <person name="Warren B."/>
            <person name="Marsh K."/>
            <person name="Snowden K.C."/>
            <person name="Lin-Wang K."/>
            <person name="Brian L."/>
            <person name="Martinez-Sanchez M."/>
            <person name="Wang M."/>
            <person name="Ileperuma N."/>
            <person name="Macnee N."/>
            <person name="Campin R."/>
            <person name="McAtee P."/>
            <person name="Drummond R.S.M."/>
            <person name="Espley R.V."/>
            <person name="Ireland H.S."/>
            <person name="Wu R."/>
            <person name="Atkinson R.G."/>
            <person name="Karunairetnam S."/>
            <person name="Bulley S."/>
            <person name="Chunkath S."/>
            <person name="Hanley Z."/>
            <person name="Storey R."/>
            <person name="Thrimawithana A.H."/>
            <person name="Thomson S."/>
            <person name="David C."/>
            <person name="Testolin R."/>
            <person name="Huang H."/>
            <person name="Hellens R.P."/>
            <person name="Schaffer R.J."/>
        </authorList>
    </citation>
    <scope>NUCLEOTIDE SEQUENCE [LARGE SCALE GENOMIC DNA]</scope>
    <source>
        <strain evidence="12">cv. Red5</strain>
    </source>
</reference>
<name>A0A2R6R2F6_ACTCC</name>
<dbReference type="CDD" id="cd10017">
    <property type="entry name" value="B3_DNA"/>
    <property type="match status" value="1"/>
</dbReference>
<evidence type="ECO:0000256" key="2">
    <source>
        <dbReference type="ARBA" id="ARBA00007853"/>
    </source>
</evidence>
<feature type="compositionally biased region" description="Polar residues" evidence="9">
    <location>
        <begin position="581"/>
        <end position="605"/>
    </location>
</feature>
<evidence type="ECO:0000256" key="8">
    <source>
        <dbReference type="RuleBase" id="RU004561"/>
    </source>
</evidence>
<evidence type="ECO:0000256" key="4">
    <source>
        <dbReference type="ARBA" id="ARBA00023125"/>
    </source>
</evidence>
<dbReference type="GO" id="GO:0006355">
    <property type="term" value="P:regulation of DNA-templated transcription"/>
    <property type="evidence" value="ECO:0007669"/>
    <property type="project" value="InterPro"/>
</dbReference>
<dbReference type="GO" id="GO:0005634">
    <property type="term" value="C:nucleus"/>
    <property type="evidence" value="ECO:0007669"/>
    <property type="project" value="UniProtKB-SubCell"/>
</dbReference>
<dbReference type="SUPFAM" id="SSF101936">
    <property type="entry name" value="DNA-binding pseudobarrel domain"/>
    <property type="match status" value="1"/>
</dbReference>
<dbReference type="PROSITE" id="PS50863">
    <property type="entry name" value="B3"/>
    <property type="match status" value="1"/>
</dbReference>
<comment type="subcellular location">
    <subcellularLocation>
        <location evidence="1 8">Nucleus</location>
    </subcellularLocation>
</comment>
<dbReference type="InterPro" id="IPR003340">
    <property type="entry name" value="B3_DNA-bd"/>
</dbReference>
<evidence type="ECO:0000256" key="6">
    <source>
        <dbReference type="ARBA" id="ARBA00023242"/>
    </source>
</evidence>
<evidence type="ECO:0000256" key="9">
    <source>
        <dbReference type="SAM" id="MobiDB-lite"/>
    </source>
</evidence>
<evidence type="ECO:0000256" key="5">
    <source>
        <dbReference type="ARBA" id="ARBA00023163"/>
    </source>
</evidence>
<feature type="region of interest" description="Disordered" evidence="9">
    <location>
        <begin position="572"/>
        <end position="605"/>
    </location>
</feature>
<comment type="subunit">
    <text evidence="8">Homodimers and heterodimers.</text>
</comment>
<protein>
    <recommendedName>
        <fullName evidence="8">Auxin response factor</fullName>
    </recommendedName>
</protein>
<dbReference type="Proteomes" id="UP000241394">
    <property type="component" value="Chromosome LG10"/>
</dbReference>
<dbReference type="InterPro" id="IPR010525">
    <property type="entry name" value="ARF_dom"/>
</dbReference>
<dbReference type="AlphaFoldDB" id="A0A2R6R2F6"/>
<dbReference type="Pfam" id="PF06507">
    <property type="entry name" value="ARF_AD"/>
    <property type="match status" value="1"/>
</dbReference>
<evidence type="ECO:0000256" key="1">
    <source>
        <dbReference type="ARBA" id="ARBA00004123"/>
    </source>
</evidence>
<dbReference type="FunFam" id="2.40.330.10:FF:000001">
    <property type="entry name" value="Auxin response factor"/>
    <property type="match status" value="1"/>
</dbReference>
<dbReference type="Gene3D" id="2.40.330.10">
    <property type="entry name" value="DNA-binding pseudobarrel domain"/>
    <property type="match status" value="1"/>
</dbReference>
<evidence type="ECO:0000259" key="10">
    <source>
        <dbReference type="PROSITE" id="PS50863"/>
    </source>
</evidence>
<dbReference type="PANTHER" id="PTHR31384">
    <property type="entry name" value="AUXIN RESPONSE FACTOR 4-RELATED"/>
    <property type="match status" value="1"/>
</dbReference>
<comment type="function">
    <text evidence="8">Auxin response factors (ARFs) are transcriptional factors that bind specifically to the DNA sequence 5'-TGTCTC-3' found in the auxin-responsive promoter elements (AuxREs).</text>
</comment>
<keyword evidence="6 8" id="KW-0539">Nucleus</keyword>
<dbReference type="OrthoDB" id="1414159at2759"/>
<keyword evidence="4 8" id="KW-0238">DNA-binding</keyword>
<dbReference type="Gene3D" id="2.30.30.1040">
    <property type="match status" value="1"/>
</dbReference>
<comment type="similarity">
    <text evidence="2 8">Belongs to the ARF family.</text>
</comment>
<keyword evidence="3 8" id="KW-0805">Transcription regulation</keyword>
<dbReference type="Gramene" id="PSS19432">
    <property type="protein sequence ID" value="PSS19432"/>
    <property type="gene ID" value="CEY00_Acc11482"/>
</dbReference>
<keyword evidence="7 8" id="KW-0927">Auxin signaling pathway</keyword>
<gene>
    <name evidence="11" type="ORF">CEY00_Acc11482</name>
</gene>
<keyword evidence="5 8" id="KW-0804">Transcription</keyword>
<organism evidence="11 12">
    <name type="scientific">Actinidia chinensis var. chinensis</name>
    <name type="common">Chinese soft-hair kiwi</name>
    <dbReference type="NCBI Taxonomy" id="1590841"/>
    <lineage>
        <taxon>Eukaryota</taxon>
        <taxon>Viridiplantae</taxon>
        <taxon>Streptophyta</taxon>
        <taxon>Embryophyta</taxon>
        <taxon>Tracheophyta</taxon>
        <taxon>Spermatophyta</taxon>
        <taxon>Magnoliopsida</taxon>
        <taxon>eudicotyledons</taxon>
        <taxon>Gunneridae</taxon>
        <taxon>Pentapetalae</taxon>
        <taxon>asterids</taxon>
        <taxon>Ericales</taxon>
        <taxon>Actinidiaceae</taxon>
        <taxon>Actinidia</taxon>
    </lineage>
</organism>
<sequence length="605" mass="66042">MDTTAELRPVNLTVWKICAGAAVQIPAVDSRVYYFPQGHAEHSSSPPLLSPLVTSQPLILCRVAAVSFLANPKTDEVFAKIRLVPTNDRSREVHALHRKGDSGGYEGEEDGGDEVVTFSKILTPSDANNGGGFSVPKFCADSVFPPLDYAADPPVQNLLVMDVDGVVWEFRHIYRGTPRRHLLTTGWSKFVNHKKLVAGDSVVFCRNRNSGELFVGVRRAVRSSVDCGGRWNFPAGLVREEGGGGGGGKEGAVSMRLEEEGGGGGGKEGAGSMRVKVVDEGGGGDGGGRGGKEEFWGSGRVSAESVVEAAELAARGMEFEVLCYPKVGWADFVVKAETVEESLNVIWIAGMRVKMAMETEDRSKRTWFHGTVTLVLVPDVNCPWRGSPWRMLQVTWDEPENLQNVKRVSPWQVKYDVHTPLLHCPYPPAKKLRIPQNPELPTDGDGNGNGDGDFFFPIKDLSNSIMGQLKPSLMNYTSFPAGMQGARQDPFGVSSLSNFTSENTHNMTPKLETLYPELNIVSSQSENWSPDSQNSVHFFGNELTVKQGCNSTKVGLDTIRLFGKTIRTKHPVESHYDNGRTKYNGTEDNSGSVFDSLSAKTSRWA</sequence>
<dbReference type="InterPro" id="IPR015300">
    <property type="entry name" value="DNA-bd_pseudobarrel_sf"/>
</dbReference>
<proteinExistence type="inferred from homology"/>
<dbReference type="OMA" id="TWEFRHI"/>
<evidence type="ECO:0000256" key="3">
    <source>
        <dbReference type="ARBA" id="ARBA00023015"/>
    </source>
</evidence>
<evidence type="ECO:0000313" key="12">
    <source>
        <dbReference type="Proteomes" id="UP000241394"/>
    </source>
</evidence>
<dbReference type="FunCoup" id="A0A2R6R2F6">
    <property type="interactions" value="226"/>
</dbReference>
<dbReference type="Pfam" id="PF02362">
    <property type="entry name" value="B3"/>
    <property type="match status" value="1"/>
</dbReference>
<evidence type="ECO:0000313" key="11">
    <source>
        <dbReference type="EMBL" id="PSS19432.1"/>
    </source>
</evidence>
<comment type="caution">
    <text evidence="11">The sequence shown here is derived from an EMBL/GenBank/DDBJ whole genome shotgun (WGS) entry which is preliminary data.</text>
</comment>
<dbReference type="GO" id="GO:0003677">
    <property type="term" value="F:DNA binding"/>
    <property type="evidence" value="ECO:0007669"/>
    <property type="project" value="UniProtKB-KW"/>
</dbReference>
<reference evidence="11 12" key="1">
    <citation type="submission" date="2017-07" db="EMBL/GenBank/DDBJ databases">
        <title>An improved, manually edited Actinidia chinensis var. chinensis (kiwifruit) genome highlights the challenges associated with draft genomes and gene prediction in plants.</title>
        <authorList>
            <person name="Pilkington S."/>
            <person name="Crowhurst R."/>
            <person name="Hilario E."/>
            <person name="Nardozza S."/>
            <person name="Fraser L."/>
            <person name="Peng Y."/>
            <person name="Gunaseelan K."/>
            <person name="Simpson R."/>
            <person name="Tahir J."/>
            <person name="Deroles S."/>
            <person name="Templeton K."/>
            <person name="Luo Z."/>
            <person name="Davy M."/>
            <person name="Cheng C."/>
            <person name="Mcneilage M."/>
            <person name="Scaglione D."/>
            <person name="Liu Y."/>
            <person name="Zhang Q."/>
            <person name="Datson P."/>
            <person name="De Silva N."/>
            <person name="Gardiner S."/>
            <person name="Bassett H."/>
            <person name="Chagne D."/>
            <person name="Mccallum J."/>
            <person name="Dzierzon H."/>
            <person name="Deng C."/>
            <person name="Wang Y.-Y."/>
            <person name="Barron N."/>
            <person name="Manako K."/>
            <person name="Bowen J."/>
            <person name="Foster T."/>
            <person name="Erridge Z."/>
            <person name="Tiffin H."/>
            <person name="Waite C."/>
            <person name="Davies K."/>
            <person name="Grierson E."/>
            <person name="Laing W."/>
            <person name="Kirk R."/>
            <person name="Chen X."/>
            <person name="Wood M."/>
            <person name="Montefiori M."/>
            <person name="Brummell D."/>
            <person name="Schwinn K."/>
            <person name="Catanach A."/>
            <person name="Fullerton C."/>
            <person name="Li D."/>
            <person name="Meiyalaghan S."/>
            <person name="Nieuwenhuizen N."/>
            <person name="Read N."/>
            <person name="Prakash R."/>
            <person name="Hunter D."/>
            <person name="Zhang H."/>
            <person name="Mckenzie M."/>
            <person name="Knabel M."/>
            <person name="Harris A."/>
            <person name="Allan A."/>
            <person name="Chen A."/>
            <person name="Janssen B."/>
            <person name="Plunkett B."/>
            <person name="Dwamena C."/>
            <person name="Voogd C."/>
            <person name="Leif D."/>
            <person name="Lafferty D."/>
            <person name="Souleyre E."/>
            <person name="Varkonyi-Gasic E."/>
            <person name="Gambi F."/>
            <person name="Hanley J."/>
            <person name="Yao J.-L."/>
            <person name="Cheung J."/>
            <person name="David K."/>
            <person name="Warren B."/>
            <person name="Marsh K."/>
            <person name="Snowden K."/>
            <person name="Lin-Wang K."/>
            <person name="Brian L."/>
            <person name="Martinez-Sanchez M."/>
            <person name="Wang M."/>
            <person name="Ileperuma N."/>
            <person name="Macnee N."/>
            <person name="Campin R."/>
            <person name="Mcatee P."/>
            <person name="Drummond R."/>
            <person name="Espley R."/>
            <person name="Ireland H."/>
            <person name="Wu R."/>
            <person name="Atkinson R."/>
            <person name="Karunairetnam S."/>
            <person name="Bulley S."/>
            <person name="Chunkath S."/>
            <person name="Hanley Z."/>
            <person name="Storey R."/>
            <person name="Thrimawithana A."/>
            <person name="Thomson S."/>
            <person name="David C."/>
            <person name="Testolin R."/>
        </authorList>
    </citation>
    <scope>NUCLEOTIDE SEQUENCE [LARGE SCALE GENOMIC DNA]</scope>
    <source>
        <strain evidence="12">cv. Red5</strain>
        <tissue evidence="11">Young leaf</tissue>
    </source>
</reference>
<keyword evidence="12" id="KW-1185">Reference proteome</keyword>
<dbReference type="InterPro" id="IPR044835">
    <property type="entry name" value="ARF_plant"/>
</dbReference>
<dbReference type="STRING" id="1590841.A0A2R6R2F6"/>
<dbReference type="GO" id="GO:0009734">
    <property type="term" value="P:auxin-activated signaling pathway"/>
    <property type="evidence" value="ECO:0007669"/>
    <property type="project" value="UniProtKB-KW"/>
</dbReference>
<dbReference type="PANTHER" id="PTHR31384:SF94">
    <property type="entry name" value="AUXIN RESPONSE FACTOR 17"/>
    <property type="match status" value="1"/>
</dbReference>
<dbReference type="SMART" id="SM01019">
    <property type="entry name" value="B3"/>
    <property type="match status" value="1"/>
</dbReference>
<feature type="domain" description="TF-B3" evidence="10">
    <location>
        <begin position="118"/>
        <end position="221"/>
    </location>
</feature>
<evidence type="ECO:0000256" key="7">
    <source>
        <dbReference type="ARBA" id="ARBA00023294"/>
    </source>
</evidence>
<accession>A0A2R6R2F6</accession>